<dbReference type="Pfam" id="PF00015">
    <property type="entry name" value="MCPsignal"/>
    <property type="match status" value="1"/>
</dbReference>
<evidence type="ECO:0000256" key="3">
    <source>
        <dbReference type="ARBA" id="ARBA00022692"/>
    </source>
</evidence>
<dbReference type="PANTHER" id="PTHR32089">
    <property type="entry name" value="METHYL-ACCEPTING CHEMOTAXIS PROTEIN MCPB"/>
    <property type="match status" value="1"/>
</dbReference>
<dbReference type="Gene3D" id="3.30.450.20">
    <property type="entry name" value="PAS domain"/>
    <property type="match status" value="1"/>
</dbReference>
<feature type="transmembrane region" description="Helical" evidence="10">
    <location>
        <begin position="222"/>
        <end position="244"/>
    </location>
</feature>
<name>A0A1M6TG64_9FIRM</name>
<dbReference type="InterPro" id="IPR004089">
    <property type="entry name" value="MCPsignal_dom"/>
</dbReference>
<dbReference type="STRING" id="1121322.SAMN02745136_02791"/>
<reference evidence="13 14" key="1">
    <citation type="submission" date="2016-11" db="EMBL/GenBank/DDBJ databases">
        <authorList>
            <person name="Jaros S."/>
            <person name="Januszkiewicz K."/>
            <person name="Wedrychowicz H."/>
        </authorList>
    </citation>
    <scope>NUCLEOTIDE SEQUENCE [LARGE SCALE GENOMIC DNA]</scope>
    <source>
        <strain evidence="13 14">DSM 15929</strain>
    </source>
</reference>
<feature type="domain" description="HAMP" evidence="12">
    <location>
        <begin position="245"/>
        <end position="298"/>
    </location>
</feature>
<dbReference type="InterPro" id="IPR033480">
    <property type="entry name" value="sCache_2"/>
</dbReference>
<comment type="similarity">
    <text evidence="7">Belongs to the methyl-accepting chemotaxis (MCP) protein family.</text>
</comment>
<dbReference type="AlphaFoldDB" id="A0A1M6TG64"/>
<dbReference type="PANTHER" id="PTHR32089:SF112">
    <property type="entry name" value="LYSOZYME-LIKE PROTEIN-RELATED"/>
    <property type="match status" value="1"/>
</dbReference>
<evidence type="ECO:0000256" key="7">
    <source>
        <dbReference type="ARBA" id="ARBA00029447"/>
    </source>
</evidence>
<evidence type="ECO:0000256" key="2">
    <source>
        <dbReference type="ARBA" id="ARBA00022475"/>
    </source>
</evidence>
<dbReference type="CDD" id="cd06225">
    <property type="entry name" value="HAMP"/>
    <property type="match status" value="1"/>
</dbReference>
<dbReference type="Proteomes" id="UP000184386">
    <property type="component" value="Unassembled WGS sequence"/>
</dbReference>
<protein>
    <submittedName>
        <fullName evidence="13">Methyl-accepting chemotaxis protein</fullName>
    </submittedName>
</protein>
<dbReference type="Gene3D" id="1.10.287.950">
    <property type="entry name" value="Methyl-accepting chemotaxis protein"/>
    <property type="match status" value="1"/>
</dbReference>
<dbReference type="InterPro" id="IPR003660">
    <property type="entry name" value="HAMP_dom"/>
</dbReference>
<evidence type="ECO:0000256" key="1">
    <source>
        <dbReference type="ARBA" id="ARBA00004651"/>
    </source>
</evidence>
<organism evidence="13 14">
    <name type="scientific">Anaerocolumna jejuensis DSM 15929</name>
    <dbReference type="NCBI Taxonomy" id="1121322"/>
    <lineage>
        <taxon>Bacteria</taxon>
        <taxon>Bacillati</taxon>
        <taxon>Bacillota</taxon>
        <taxon>Clostridia</taxon>
        <taxon>Lachnospirales</taxon>
        <taxon>Lachnospiraceae</taxon>
        <taxon>Anaerocolumna</taxon>
    </lineage>
</organism>
<accession>A0A1M6TG64</accession>
<feature type="coiled-coil region" evidence="9">
    <location>
        <begin position="391"/>
        <end position="418"/>
    </location>
</feature>
<evidence type="ECO:0000313" key="14">
    <source>
        <dbReference type="Proteomes" id="UP000184386"/>
    </source>
</evidence>
<keyword evidence="3 10" id="KW-0812">Transmembrane</keyword>
<keyword evidence="9" id="KW-0175">Coiled coil</keyword>
<dbReference type="SMART" id="SM00304">
    <property type="entry name" value="HAMP"/>
    <property type="match status" value="1"/>
</dbReference>
<dbReference type="SMART" id="SM01049">
    <property type="entry name" value="Cache_2"/>
    <property type="match status" value="1"/>
</dbReference>
<sequence>MGKNMKTFKMNITKKLIYGVSLTLIVSLLIISFIDYAISRHEINRSNDILLKNAIETSLYEIKKNYSYTSGDTTWMNEEQAKQAALDTINEFITGIAGGENAKSDTDATSSATVNTNSMNPVISLGNNGYYFLTDSKGNILYHPFLKDNIYDLKSTDGRNIIQDIIKTAQNGGGRLHYALASESSSVSESRTVYTEYFPEWDWVVTAVIYDSDLLRGPSRILYTNLASLAVILILSLSVIVLIARRITSPIIKITKSLQRVSEGDLTVDKIHVKAKDETRLLGDSVNLLIDRFHSMVKSITVSSSNLSSFSSELKSSYNLASEANAAITASITQIASAGDDQVKDIYEGVTEMNALGEHIIETANKSENARLTADQTLELKENGLLSVGALKEATLENNEASKQLETVIETMNKQAQEIGSIVTVIAQIAEQTNLLALNASIEAARVGEQGKGFAVVAGEIRSLANETADAVDNISRMVFEVQKQSETAEAFVKKNALSAENINTTVSQTETAFQLIAEELRKLVTDINHIAEYNHSINNKKDTLSVLLKELSKQTEEVSSSIEEITSSSEQHTQVMKSISESITMLHDMAESLNGMVSAFTV</sequence>
<gene>
    <name evidence="13" type="ORF">SAMN02745136_02791</name>
</gene>
<keyword evidence="4 10" id="KW-1133">Transmembrane helix</keyword>
<evidence type="ECO:0000259" key="12">
    <source>
        <dbReference type="PROSITE" id="PS50885"/>
    </source>
</evidence>
<evidence type="ECO:0000256" key="6">
    <source>
        <dbReference type="ARBA" id="ARBA00023224"/>
    </source>
</evidence>
<dbReference type="SMART" id="SM00283">
    <property type="entry name" value="MA"/>
    <property type="match status" value="1"/>
</dbReference>
<dbReference type="PROSITE" id="PS50111">
    <property type="entry name" value="CHEMOTAXIS_TRANSDUC_2"/>
    <property type="match status" value="1"/>
</dbReference>
<feature type="domain" description="Methyl-accepting transducer" evidence="11">
    <location>
        <begin position="317"/>
        <end position="567"/>
    </location>
</feature>
<keyword evidence="5 10" id="KW-0472">Membrane</keyword>
<dbReference type="PROSITE" id="PS50885">
    <property type="entry name" value="HAMP"/>
    <property type="match status" value="1"/>
</dbReference>
<evidence type="ECO:0000313" key="13">
    <source>
        <dbReference type="EMBL" id="SHK55981.1"/>
    </source>
</evidence>
<evidence type="ECO:0000256" key="10">
    <source>
        <dbReference type="SAM" id="Phobius"/>
    </source>
</evidence>
<evidence type="ECO:0000256" key="9">
    <source>
        <dbReference type="SAM" id="Coils"/>
    </source>
</evidence>
<keyword evidence="2" id="KW-1003">Cell membrane</keyword>
<evidence type="ECO:0000256" key="5">
    <source>
        <dbReference type="ARBA" id="ARBA00023136"/>
    </source>
</evidence>
<evidence type="ECO:0000256" key="4">
    <source>
        <dbReference type="ARBA" id="ARBA00022989"/>
    </source>
</evidence>
<dbReference type="EMBL" id="FRAC01000013">
    <property type="protein sequence ID" value="SHK55981.1"/>
    <property type="molecule type" value="Genomic_DNA"/>
</dbReference>
<keyword evidence="14" id="KW-1185">Reference proteome</keyword>
<evidence type="ECO:0000259" key="11">
    <source>
        <dbReference type="PROSITE" id="PS50111"/>
    </source>
</evidence>
<dbReference type="Pfam" id="PF00672">
    <property type="entry name" value="HAMP"/>
    <property type="match status" value="1"/>
</dbReference>
<dbReference type="GO" id="GO:0005886">
    <property type="term" value="C:plasma membrane"/>
    <property type="evidence" value="ECO:0007669"/>
    <property type="project" value="UniProtKB-SubCell"/>
</dbReference>
<comment type="subcellular location">
    <subcellularLocation>
        <location evidence="1">Cell membrane</location>
        <topology evidence="1">Multi-pass membrane protein</topology>
    </subcellularLocation>
</comment>
<proteinExistence type="inferred from homology"/>
<dbReference type="GO" id="GO:0007165">
    <property type="term" value="P:signal transduction"/>
    <property type="evidence" value="ECO:0007669"/>
    <property type="project" value="UniProtKB-KW"/>
</dbReference>
<dbReference type="Pfam" id="PF17200">
    <property type="entry name" value="sCache_2"/>
    <property type="match status" value="1"/>
</dbReference>
<evidence type="ECO:0000256" key="8">
    <source>
        <dbReference type="PROSITE-ProRule" id="PRU00284"/>
    </source>
</evidence>
<dbReference type="SUPFAM" id="SSF58104">
    <property type="entry name" value="Methyl-accepting chemotaxis protein (MCP) signaling domain"/>
    <property type="match status" value="1"/>
</dbReference>
<keyword evidence="6 8" id="KW-0807">Transducer</keyword>
<feature type="transmembrane region" description="Helical" evidence="10">
    <location>
        <begin position="16"/>
        <end position="38"/>
    </location>
</feature>